<dbReference type="SMART" id="SM00448">
    <property type="entry name" value="REC"/>
    <property type="match status" value="1"/>
</dbReference>
<evidence type="ECO:0000259" key="4">
    <source>
        <dbReference type="PROSITE" id="PS50930"/>
    </source>
</evidence>
<evidence type="ECO:0000256" key="1">
    <source>
        <dbReference type="ARBA" id="ARBA00023125"/>
    </source>
</evidence>
<evidence type="ECO:0000259" key="3">
    <source>
        <dbReference type="PROSITE" id="PS50110"/>
    </source>
</evidence>
<dbReference type="PROSITE" id="PS50930">
    <property type="entry name" value="HTH_LYTTR"/>
    <property type="match status" value="1"/>
</dbReference>
<proteinExistence type="predicted"/>
<dbReference type="RefSeq" id="WP_377478669.1">
    <property type="nucleotide sequence ID" value="NZ_JBHLTN010000002.1"/>
</dbReference>
<dbReference type="PANTHER" id="PTHR48111:SF69">
    <property type="entry name" value="RESPONSE REGULATOR RECEIVER"/>
    <property type="match status" value="1"/>
</dbReference>
<accession>A0ABV6PNT6</accession>
<dbReference type="Gene3D" id="2.40.50.1020">
    <property type="entry name" value="LytTr DNA-binding domain"/>
    <property type="match status" value="1"/>
</dbReference>
<feature type="domain" description="Response regulatory" evidence="3">
    <location>
        <begin position="3"/>
        <end position="123"/>
    </location>
</feature>
<feature type="domain" description="HTH LytTR-type" evidence="4">
    <location>
        <begin position="185"/>
        <end position="277"/>
    </location>
</feature>
<evidence type="ECO:0000313" key="5">
    <source>
        <dbReference type="EMBL" id="MFC0591057.1"/>
    </source>
</evidence>
<dbReference type="PROSITE" id="PS50110">
    <property type="entry name" value="RESPONSE_REGULATORY"/>
    <property type="match status" value="1"/>
</dbReference>
<name>A0ABV6PNT6_9BURK</name>
<dbReference type="Gene3D" id="3.40.50.2300">
    <property type="match status" value="1"/>
</dbReference>
<comment type="caution">
    <text evidence="5">The sequence shown here is derived from an EMBL/GenBank/DDBJ whole genome shotgun (WGS) entry which is preliminary data.</text>
</comment>
<feature type="modified residue" description="4-aspartylphosphate" evidence="2">
    <location>
        <position position="55"/>
    </location>
</feature>
<gene>
    <name evidence="5" type="ORF">ACFFGG_00665</name>
</gene>
<dbReference type="InterPro" id="IPR039420">
    <property type="entry name" value="WalR-like"/>
</dbReference>
<sequence>MPTALIAEDEPLLAAALQTELARAWPELQVVATVGDGASAVREALRLQPDVLLLDIRMPALSGLDAAAELADAWDTAAHPFPALAFVTAYDQYALQAFETQALDYVLKPVQPARLQKSVQKLRAALDQRAQTAIQSGANDDSPLQATAEQLQRLLATLQPAPPAAPLLRQLPVSPAGAGGNTIRMVPVAEVLLLQAADKYVRVVTASGEHLLRTPLKELLPQLDPEQFWQIHRGTVVRADAIDTVQRDEAGRLHLTLRGHAEALVVSRLFAPRFKAL</sequence>
<dbReference type="SMART" id="SM00850">
    <property type="entry name" value="LytTR"/>
    <property type="match status" value="1"/>
</dbReference>
<dbReference type="SUPFAM" id="SSF52172">
    <property type="entry name" value="CheY-like"/>
    <property type="match status" value="1"/>
</dbReference>
<organism evidence="5 6">
    <name type="scientific">Ottowia pentelensis</name>
    <dbReference type="NCBI Taxonomy" id="511108"/>
    <lineage>
        <taxon>Bacteria</taxon>
        <taxon>Pseudomonadati</taxon>
        <taxon>Pseudomonadota</taxon>
        <taxon>Betaproteobacteria</taxon>
        <taxon>Burkholderiales</taxon>
        <taxon>Comamonadaceae</taxon>
        <taxon>Ottowia</taxon>
    </lineage>
</organism>
<dbReference type="Pfam" id="PF04397">
    <property type="entry name" value="LytTR"/>
    <property type="match status" value="1"/>
</dbReference>
<dbReference type="Pfam" id="PF00072">
    <property type="entry name" value="Response_reg"/>
    <property type="match status" value="1"/>
</dbReference>
<dbReference type="PANTHER" id="PTHR48111">
    <property type="entry name" value="REGULATOR OF RPOS"/>
    <property type="match status" value="1"/>
</dbReference>
<dbReference type="InterPro" id="IPR011006">
    <property type="entry name" value="CheY-like_superfamily"/>
</dbReference>
<dbReference type="Proteomes" id="UP001589834">
    <property type="component" value="Unassembled WGS sequence"/>
</dbReference>
<dbReference type="EMBL" id="JBHLTN010000002">
    <property type="protein sequence ID" value="MFC0591057.1"/>
    <property type="molecule type" value="Genomic_DNA"/>
</dbReference>
<reference evidence="5 6" key="1">
    <citation type="submission" date="2024-09" db="EMBL/GenBank/DDBJ databases">
        <authorList>
            <person name="Sun Q."/>
            <person name="Mori K."/>
        </authorList>
    </citation>
    <scope>NUCLEOTIDE SEQUENCE [LARGE SCALE GENOMIC DNA]</scope>
    <source>
        <strain evidence="5 6">NCAIM B.02336</strain>
    </source>
</reference>
<evidence type="ECO:0000256" key="2">
    <source>
        <dbReference type="PROSITE-ProRule" id="PRU00169"/>
    </source>
</evidence>
<keyword evidence="6" id="KW-1185">Reference proteome</keyword>
<keyword evidence="1" id="KW-0238">DNA-binding</keyword>
<evidence type="ECO:0000313" key="6">
    <source>
        <dbReference type="Proteomes" id="UP001589834"/>
    </source>
</evidence>
<protein>
    <submittedName>
        <fullName evidence="5">LytR/AlgR family response regulator transcription factor</fullName>
    </submittedName>
</protein>
<keyword evidence="2" id="KW-0597">Phosphoprotein</keyword>
<dbReference type="InterPro" id="IPR007492">
    <property type="entry name" value="LytTR_DNA-bd_dom"/>
</dbReference>
<dbReference type="InterPro" id="IPR001789">
    <property type="entry name" value="Sig_transdc_resp-reg_receiver"/>
</dbReference>